<evidence type="ECO:0000256" key="1">
    <source>
        <dbReference type="SAM" id="MobiDB-lite"/>
    </source>
</evidence>
<reference evidence="3" key="1">
    <citation type="journal article" date="2023" name="Int. J. Syst. Evol. Microbiol.">
        <title>Mesoterricola silvestris gen. nov., sp. nov., Mesoterricola sediminis sp. nov., Geothrix oryzae sp. nov., Geothrix edaphica sp. nov., Geothrix rubra sp. nov., and Geothrix limicola sp. nov., six novel members of Acidobacteriota isolated from soils.</title>
        <authorList>
            <person name="Itoh H."/>
            <person name="Sugisawa Y."/>
            <person name="Mise K."/>
            <person name="Xu Z."/>
            <person name="Kuniyasu M."/>
            <person name="Ushijima N."/>
            <person name="Kawano K."/>
            <person name="Kobayashi E."/>
            <person name="Shiratori Y."/>
            <person name="Masuda Y."/>
            <person name="Senoo K."/>
        </authorList>
    </citation>
    <scope>NUCLEOTIDE SEQUENCE [LARGE SCALE GENOMIC DNA]</scope>
    <source>
        <strain evidence="3">Red222</strain>
    </source>
</reference>
<sequence length="395" mass="41510">MTETEGRGFLLRAATDGPWAGWAGSRFLEEGLASVHAAPGRALARLMHLASLLPGGFGLVWDHPPAWMEALPAESRQGWWEAISAVPGLSLHVGPDTAAQLPGGAFRAWVHAPGMPEGPIGEAWRHGVLGWAPRPTPAWHLPDLGTPAPGDEVPPGWLWGEVTLPLGALSTLASGEALVAAMSEAQGSAERGLAQRLSVGAWVDLPFSRRAAGWRVALTGGVEFQRAGGTWAAAFGQLRALKALLQERLRTPIHLGAGSDPRMAALLGRQALREGLPWRASLPLPPAPGAFTPGLAADPRDPAPLEARALQPAAWSDTLDHAPTILLRVPAVPPEAGAQALLAQIQPPPALRWLPPDLPPPAPFDPDRPWAVPAAFPFPADPGNGVQRGLFEDLG</sequence>
<dbReference type="EMBL" id="AP027079">
    <property type="protein sequence ID" value="BDU69766.1"/>
    <property type="molecule type" value="Genomic_DNA"/>
</dbReference>
<organism evidence="2 3">
    <name type="scientific">Geothrix oryzae</name>
    <dbReference type="NCBI Taxonomy" id="2927975"/>
    <lineage>
        <taxon>Bacteria</taxon>
        <taxon>Pseudomonadati</taxon>
        <taxon>Acidobacteriota</taxon>
        <taxon>Holophagae</taxon>
        <taxon>Holophagales</taxon>
        <taxon>Holophagaceae</taxon>
        <taxon>Geothrix</taxon>
    </lineage>
</organism>
<evidence type="ECO:0000313" key="3">
    <source>
        <dbReference type="Proteomes" id="UP001242010"/>
    </source>
</evidence>
<accession>A0ABM8DRW3</accession>
<proteinExistence type="predicted"/>
<protein>
    <submittedName>
        <fullName evidence="2">Uncharacterized protein</fullName>
    </submittedName>
</protein>
<keyword evidence="3" id="KW-1185">Reference proteome</keyword>
<feature type="region of interest" description="Disordered" evidence="1">
    <location>
        <begin position="375"/>
        <end position="395"/>
    </location>
</feature>
<dbReference type="Proteomes" id="UP001242010">
    <property type="component" value="Chromosome"/>
</dbReference>
<gene>
    <name evidence="2" type="ORF">GETHOR_18670</name>
</gene>
<dbReference type="RefSeq" id="WP_286353488.1">
    <property type="nucleotide sequence ID" value="NZ_AP027079.1"/>
</dbReference>
<name>A0ABM8DRW3_9BACT</name>
<evidence type="ECO:0000313" key="2">
    <source>
        <dbReference type="EMBL" id="BDU69766.1"/>
    </source>
</evidence>